<name>A0A1G1VUQ7_9BACT</name>
<dbReference type="Proteomes" id="UP000179233">
    <property type="component" value="Unassembled WGS sequence"/>
</dbReference>
<evidence type="ECO:0000313" key="2">
    <source>
        <dbReference type="Proteomes" id="UP000179233"/>
    </source>
</evidence>
<dbReference type="AlphaFoldDB" id="A0A1G1VUQ7"/>
<dbReference type="Gene3D" id="3.40.1620.10">
    <property type="entry name" value="YefM-like domain"/>
    <property type="match status" value="1"/>
</dbReference>
<evidence type="ECO:0000313" key="1">
    <source>
        <dbReference type="EMBL" id="OGY19034.1"/>
    </source>
</evidence>
<sequence length="151" mass="17240">MKVISLGSTLCSLLYALRPLSYLPNLLFLPRYSAISQYVQMYIVDNVDIIIEVWYRSIMTQQTISIKETRNQLSRLVEEVAIAKRQFLITKFGKPRALLSPLPASFMQKKSGTGLKASFGAWKHRTDIQDSSKWAANLRHKMSTRYGKIPG</sequence>
<proteinExistence type="predicted"/>
<accession>A0A1G1VUQ7</accession>
<gene>
    <name evidence="1" type="ORF">A2786_05870</name>
</gene>
<dbReference type="EMBL" id="MHCJ01000001">
    <property type="protein sequence ID" value="OGY19034.1"/>
    <property type="molecule type" value="Genomic_DNA"/>
</dbReference>
<protein>
    <recommendedName>
        <fullName evidence="3">Antitoxin</fullName>
    </recommendedName>
</protein>
<reference evidence="1 2" key="1">
    <citation type="journal article" date="2016" name="Nat. Commun.">
        <title>Thousands of microbial genomes shed light on interconnected biogeochemical processes in an aquifer system.</title>
        <authorList>
            <person name="Anantharaman K."/>
            <person name="Brown C.T."/>
            <person name="Hug L.A."/>
            <person name="Sharon I."/>
            <person name="Castelle C.J."/>
            <person name="Probst A.J."/>
            <person name="Thomas B.C."/>
            <person name="Singh A."/>
            <person name="Wilkins M.J."/>
            <person name="Karaoz U."/>
            <person name="Brodie E.L."/>
            <person name="Williams K.H."/>
            <person name="Hubbard S.S."/>
            <person name="Banfield J.F."/>
        </authorList>
    </citation>
    <scope>NUCLEOTIDE SEQUENCE [LARGE SCALE GENOMIC DNA]</scope>
</reference>
<comment type="caution">
    <text evidence="1">The sequence shown here is derived from an EMBL/GenBank/DDBJ whole genome shotgun (WGS) entry which is preliminary data.</text>
</comment>
<organism evidence="1 2">
    <name type="scientific">Candidatus Chisholmbacteria bacterium RIFCSPHIGHO2_01_FULL_52_32</name>
    <dbReference type="NCBI Taxonomy" id="1797591"/>
    <lineage>
        <taxon>Bacteria</taxon>
        <taxon>Candidatus Chisholmiibacteriota</taxon>
    </lineage>
</organism>
<evidence type="ECO:0008006" key="3">
    <source>
        <dbReference type="Google" id="ProtNLM"/>
    </source>
</evidence>